<keyword evidence="5" id="KW-0411">Iron-sulfur</keyword>
<proteinExistence type="predicted"/>
<dbReference type="Gene3D" id="3.30.70.20">
    <property type="match status" value="1"/>
</dbReference>
<dbReference type="PANTHER" id="PTHR43724">
    <property type="entry name" value="PYRUVATE SYNTHASE SUBUNIT PORD"/>
    <property type="match status" value="1"/>
</dbReference>
<keyword evidence="2" id="KW-0479">Metal-binding</keyword>
<dbReference type="InterPro" id="IPR017900">
    <property type="entry name" value="4Fe4S_Fe_S_CS"/>
</dbReference>
<dbReference type="PANTHER" id="PTHR43724:SF1">
    <property type="entry name" value="PYRUVATE SYNTHASE SUBUNIT PORD"/>
    <property type="match status" value="1"/>
</dbReference>
<protein>
    <submittedName>
        <fullName evidence="7">NAD(P)H-quinone oxidoreductase subunit I, chloroplastic</fullName>
    </submittedName>
</protein>
<feature type="domain" description="4Fe-4S ferredoxin-type" evidence="6">
    <location>
        <begin position="283"/>
        <end position="312"/>
    </location>
</feature>
<gene>
    <name evidence="7" type="ORF">bsdtw1_00568</name>
</gene>
<dbReference type="RefSeq" id="WP_183276069.1">
    <property type="nucleotide sequence ID" value="NZ_BLZR01000001.1"/>
</dbReference>
<reference evidence="7 8" key="1">
    <citation type="submission" date="2020-07" db="EMBL/GenBank/DDBJ databases">
        <title>A new beta-1,3-glucan-decomposing anaerobic bacterium isolated from anoxic soil subjected to biological soil disinfestation.</title>
        <authorList>
            <person name="Ueki A."/>
            <person name="Tonouchi A."/>
        </authorList>
    </citation>
    <scope>NUCLEOTIDE SEQUENCE [LARGE SCALE GENOMIC DNA]</scope>
    <source>
        <strain evidence="7 8">TW1</strain>
    </source>
</reference>
<dbReference type="InterPro" id="IPR017896">
    <property type="entry name" value="4Fe4S_Fe-S-bd"/>
</dbReference>
<evidence type="ECO:0000256" key="4">
    <source>
        <dbReference type="ARBA" id="ARBA00023004"/>
    </source>
</evidence>
<sequence>MSHISNKNAYKMLEDRINRFPQGAPPSKTLYKILSMLFTEKEAELVAMLPIKPFTLKTASQIWKLSEAETQGILEKLASRAIIMDIDFDGKKEYCLPPPMIGFFEFSLMRTRDDIDQKTLSELYYQYLNVEEDFIKDLFLGTETRFGKVFVQEGVLSRQNELEIMDYDRASNVIKEAKHIAVSMCFCRHKMQHLGENCDAPMETCITLGNTAHTLSKNGYARTIDASEGLDILNMAYEHNLVQCGENVRNGSVFMCNCCGCCCEGMLAVKKFGYMAPIQTTAFLPQVTDESCVGCGKCSKVCPIEAIKVDPITKKAKVDEGICLGCGVCVRNCPKKSIYLKHRGKEIITPANTTHRIVLQAIEKGQLTELLFDNKALLSHRAMAAVFSSILKLPPIKRAMASKQMKSVYLDKLLRDKE</sequence>
<evidence type="ECO:0000259" key="6">
    <source>
        <dbReference type="PROSITE" id="PS51379"/>
    </source>
</evidence>
<organism evidence="7 8">
    <name type="scientific">Clostridium fungisolvens</name>
    <dbReference type="NCBI Taxonomy" id="1604897"/>
    <lineage>
        <taxon>Bacteria</taxon>
        <taxon>Bacillati</taxon>
        <taxon>Bacillota</taxon>
        <taxon>Clostridia</taxon>
        <taxon>Eubacteriales</taxon>
        <taxon>Clostridiaceae</taxon>
        <taxon>Clostridium</taxon>
    </lineage>
</organism>
<dbReference type="GO" id="GO:0051539">
    <property type="term" value="F:4 iron, 4 sulfur cluster binding"/>
    <property type="evidence" value="ECO:0007669"/>
    <property type="project" value="UniProtKB-KW"/>
</dbReference>
<evidence type="ECO:0000313" key="8">
    <source>
        <dbReference type="Proteomes" id="UP000580568"/>
    </source>
</evidence>
<dbReference type="Pfam" id="PF12838">
    <property type="entry name" value="Fer4_7"/>
    <property type="match status" value="1"/>
</dbReference>
<evidence type="ECO:0000256" key="1">
    <source>
        <dbReference type="ARBA" id="ARBA00022485"/>
    </source>
</evidence>
<evidence type="ECO:0000313" key="7">
    <source>
        <dbReference type="EMBL" id="GFP74516.1"/>
    </source>
</evidence>
<feature type="domain" description="4Fe-4S ferredoxin-type" evidence="6">
    <location>
        <begin position="314"/>
        <end position="343"/>
    </location>
</feature>
<name>A0A6V8SCU3_9CLOT</name>
<dbReference type="Proteomes" id="UP000580568">
    <property type="component" value="Unassembled WGS sequence"/>
</dbReference>
<keyword evidence="8" id="KW-1185">Reference proteome</keyword>
<comment type="caution">
    <text evidence="7">The sequence shown here is derived from an EMBL/GenBank/DDBJ whole genome shotgun (WGS) entry which is preliminary data.</text>
</comment>
<dbReference type="AlphaFoldDB" id="A0A6V8SCU3"/>
<dbReference type="PROSITE" id="PS00198">
    <property type="entry name" value="4FE4S_FER_1"/>
    <property type="match status" value="2"/>
</dbReference>
<dbReference type="SUPFAM" id="SSF54862">
    <property type="entry name" value="4Fe-4S ferredoxins"/>
    <property type="match status" value="1"/>
</dbReference>
<evidence type="ECO:0000256" key="3">
    <source>
        <dbReference type="ARBA" id="ARBA00022737"/>
    </source>
</evidence>
<evidence type="ECO:0000256" key="5">
    <source>
        <dbReference type="ARBA" id="ARBA00023014"/>
    </source>
</evidence>
<keyword evidence="4" id="KW-0408">Iron</keyword>
<keyword evidence="3" id="KW-0677">Repeat</keyword>
<keyword evidence="1" id="KW-0004">4Fe-4S</keyword>
<evidence type="ECO:0000256" key="2">
    <source>
        <dbReference type="ARBA" id="ARBA00022723"/>
    </source>
</evidence>
<dbReference type="PROSITE" id="PS51379">
    <property type="entry name" value="4FE4S_FER_2"/>
    <property type="match status" value="2"/>
</dbReference>
<accession>A0A6V8SCU3</accession>
<dbReference type="EMBL" id="BLZR01000001">
    <property type="protein sequence ID" value="GFP74516.1"/>
    <property type="molecule type" value="Genomic_DNA"/>
</dbReference>
<dbReference type="GO" id="GO:0046872">
    <property type="term" value="F:metal ion binding"/>
    <property type="evidence" value="ECO:0007669"/>
    <property type="project" value="UniProtKB-KW"/>
</dbReference>